<reference evidence="1 2" key="1">
    <citation type="submission" date="2021-06" db="EMBL/GenBank/DDBJ databases">
        <title>Caerostris extrusa draft genome.</title>
        <authorList>
            <person name="Kono N."/>
            <person name="Arakawa K."/>
        </authorList>
    </citation>
    <scope>NUCLEOTIDE SEQUENCE [LARGE SCALE GENOMIC DNA]</scope>
</reference>
<keyword evidence="2" id="KW-1185">Reference proteome</keyword>
<dbReference type="AlphaFoldDB" id="A0AAV4WKD7"/>
<sequence>MRFTFAESGHNKGNSWPYVAGEPQSRAMLCPFKNHVCCCPPLFGEVTFCDLRREAFQELSGVQGQELKLGGQENLAQGQELSFEQAII</sequence>
<evidence type="ECO:0000313" key="2">
    <source>
        <dbReference type="Proteomes" id="UP001054945"/>
    </source>
</evidence>
<accession>A0AAV4WKD7</accession>
<dbReference type="EMBL" id="BPLR01016375">
    <property type="protein sequence ID" value="GIY83365.1"/>
    <property type="molecule type" value="Genomic_DNA"/>
</dbReference>
<comment type="caution">
    <text evidence="1">The sequence shown here is derived from an EMBL/GenBank/DDBJ whole genome shotgun (WGS) entry which is preliminary data.</text>
</comment>
<gene>
    <name evidence="1" type="ORF">CEXT_767701</name>
</gene>
<protein>
    <submittedName>
        <fullName evidence="1">Uncharacterized protein</fullName>
    </submittedName>
</protein>
<dbReference type="Proteomes" id="UP001054945">
    <property type="component" value="Unassembled WGS sequence"/>
</dbReference>
<name>A0AAV4WKD7_CAEEX</name>
<evidence type="ECO:0000313" key="1">
    <source>
        <dbReference type="EMBL" id="GIY83365.1"/>
    </source>
</evidence>
<organism evidence="1 2">
    <name type="scientific">Caerostris extrusa</name>
    <name type="common">Bark spider</name>
    <name type="synonym">Caerostris bankana</name>
    <dbReference type="NCBI Taxonomy" id="172846"/>
    <lineage>
        <taxon>Eukaryota</taxon>
        <taxon>Metazoa</taxon>
        <taxon>Ecdysozoa</taxon>
        <taxon>Arthropoda</taxon>
        <taxon>Chelicerata</taxon>
        <taxon>Arachnida</taxon>
        <taxon>Araneae</taxon>
        <taxon>Araneomorphae</taxon>
        <taxon>Entelegynae</taxon>
        <taxon>Araneoidea</taxon>
        <taxon>Araneidae</taxon>
        <taxon>Caerostris</taxon>
    </lineage>
</organism>
<proteinExistence type="predicted"/>